<dbReference type="Proteomes" id="UP001213000">
    <property type="component" value="Unassembled WGS sequence"/>
</dbReference>
<dbReference type="SUPFAM" id="SSF50249">
    <property type="entry name" value="Nucleic acid-binding proteins"/>
    <property type="match status" value="1"/>
</dbReference>
<evidence type="ECO:0000313" key="3">
    <source>
        <dbReference type="Proteomes" id="UP001213000"/>
    </source>
</evidence>
<feature type="domain" description="Shieldin complex subunit 2 first OB fold" evidence="1">
    <location>
        <begin position="205"/>
        <end position="297"/>
    </location>
</feature>
<proteinExistence type="predicted"/>
<reference evidence="2" key="1">
    <citation type="submission" date="2022-07" db="EMBL/GenBank/DDBJ databases">
        <title>Genome Sequence of Leucocoprinus birnbaumii.</title>
        <authorList>
            <person name="Buettner E."/>
        </authorList>
    </citation>
    <scope>NUCLEOTIDE SEQUENCE</scope>
    <source>
        <strain evidence="2">VT141</strain>
    </source>
</reference>
<dbReference type="InterPro" id="IPR012340">
    <property type="entry name" value="NA-bd_OB-fold"/>
</dbReference>
<evidence type="ECO:0000313" key="2">
    <source>
        <dbReference type="EMBL" id="KAJ3571548.1"/>
    </source>
</evidence>
<protein>
    <recommendedName>
        <fullName evidence="1">Shieldin complex subunit 2 first OB fold domain-containing protein</fullName>
    </recommendedName>
</protein>
<gene>
    <name evidence="2" type="ORF">NP233_g3687</name>
</gene>
<dbReference type="EMBL" id="JANIEX010000180">
    <property type="protein sequence ID" value="KAJ3571548.1"/>
    <property type="molecule type" value="Genomic_DNA"/>
</dbReference>
<dbReference type="InterPro" id="IPR049507">
    <property type="entry name" value="SHLD2_OB1"/>
</dbReference>
<evidence type="ECO:0000259" key="1">
    <source>
        <dbReference type="Pfam" id="PF21669"/>
    </source>
</evidence>
<name>A0AAD5VXI1_9AGAR</name>
<dbReference type="AlphaFoldDB" id="A0AAD5VXI1"/>
<dbReference type="Gene3D" id="2.40.50.140">
    <property type="entry name" value="Nucleic acid-binding proteins"/>
    <property type="match status" value="1"/>
</dbReference>
<dbReference type="Pfam" id="PF21669">
    <property type="entry name" value="SHLD2_OB1"/>
    <property type="match status" value="1"/>
</dbReference>
<organism evidence="2 3">
    <name type="scientific">Leucocoprinus birnbaumii</name>
    <dbReference type="NCBI Taxonomy" id="56174"/>
    <lineage>
        <taxon>Eukaryota</taxon>
        <taxon>Fungi</taxon>
        <taxon>Dikarya</taxon>
        <taxon>Basidiomycota</taxon>
        <taxon>Agaricomycotina</taxon>
        <taxon>Agaricomycetes</taxon>
        <taxon>Agaricomycetidae</taxon>
        <taxon>Agaricales</taxon>
        <taxon>Agaricineae</taxon>
        <taxon>Agaricaceae</taxon>
        <taxon>Leucocoprinus</taxon>
    </lineage>
</organism>
<sequence>MPTFRVFLGAPSLSDIENNTLDYHWQSISSQRESDAIRDKFPTPTDFPAAEVLDDASRRVSLIYQNVIFNDDEDAEEPDEAPKEIEREIINQRGSGNLCIYKAIRRVRSLPPFSDQTTMITWPPSVAEREQDRSRSGKSLADLTFLNTTTRSFINTQFETQETQETQSLNYSDASSIARFPTFHFNLHALVSITHLAGQKIQGTIKISTLLAVLEVDGPDSIRIKTGKDAGKEVAILRMILGDEDGTICKLTAWRDVAERWGGQQNTVAVRRGDVVLIENVTIAFDSKSSPSITASPFLKSSLTVCYRTMPYAKSDGRLRPDLRLGQGDAAVRKVAAVVAWFQRLAGLDT</sequence>
<keyword evidence="3" id="KW-1185">Reference proteome</keyword>
<comment type="caution">
    <text evidence="2">The sequence shown here is derived from an EMBL/GenBank/DDBJ whole genome shotgun (WGS) entry which is preliminary data.</text>
</comment>
<accession>A0AAD5VXI1</accession>